<feature type="chain" id="PRO_5025393298" evidence="2">
    <location>
        <begin position="23"/>
        <end position="92"/>
    </location>
</feature>
<gene>
    <name evidence="3" type="ORF">MERR_LOCUS29318</name>
</gene>
<keyword evidence="2" id="KW-0732">Signal</keyword>
<feature type="compositionally biased region" description="Low complexity" evidence="1">
    <location>
        <begin position="35"/>
        <end position="47"/>
    </location>
</feature>
<feature type="signal peptide" evidence="2">
    <location>
        <begin position="1"/>
        <end position="22"/>
    </location>
</feature>
<dbReference type="EMBL" id="CACVBM020001262">
    <property type="protein sequence ID" value="CAA7042083.1"/>
    <property type="molecule type" value="Genomic_DNA"/>
</dbReference>
<dbReference type="Proteomes" id="UP000467841">
    <property type="component" value="Unassembled WGS sequence"/>
</dbReference>
<evidence type="ECO:0000313" key="3">
    <source>
        <dbReference type="EMBL" id="CAA7042083.1"/>
    </source>
</evidence>
<evidence type="ECO:0000313" key="4">
    <source>
        <dbReference type="Proteomes" id="UP000467841"/>
    </source>
</evidence>
<protein>
    <submittedName>
        <fullName evidence="3">Uncharacterized protein</fullName>
    </submittedName>
</protein>
<evidence type="ECO:0000256" key="1">
    <source>
        <dbReference type="SAM" id="MobiDB-lite"/>
    </source>
</evidence>
<dbReference type="OrthoDB" id="687739at2759"/>
<name>A0A6D2JQL5_9BRAS</name>
<dbReference type="AlphaFoldDB" id="A0A6D2JQL5"/>
<reference evidence="3" key="1">
    <citation type="submission" date="2020-01" db="EMBL/GenBank/DDBJ databases">
        <authorList>
            <person name="Mishra B."/>
        </authorList>
    </citation>
    <scope>NUCLEOTIDE SEQUENCE [LARGE SCALE GENOMIC DNA]</scope>
</reference>
<sequence>MKPMILKVGVALFLSATGLILARLESRKEDNEVTSNASNGESSSSPSRRNDGEEETENQVHQKEEILRLKSRFEELQRKEYEMELRFERYCN</sequence>
<feature type="region of interest" description="Disordered" evidence="1">
    <location>
        <begin position="26"/>
        <end position="63"/>
    </location>
</feature>
<evidence type="ECO:0000256" key="2">
    <source>
        <dbReference type="SAM" id="SignalP"/>
    </source>
</evidence>
<organism evidence="3 4">
    <name type="scientific">Microthlaspi erraticum</name>
    <dbReference type="NCBI Taxonomy" id="1685480"/>
    <lineage>
        <taxon>Eukaryota</taxon>
        <taxon>Viridiplantae</taxon>
        <taxon>Streptophyta</taxon>
        <taxon>Embryophyta</taxon>
        <taxon>Tracheophyta</taxon>
        <taxon>Spermatophyta</taxon>
        <taxon>Magnoliopsida</taxon>
        <taxon>eudicotyledons</taxon>
        <taxon>Gunneridae</taxon>
        <taxon>Pentapetalae</taxon>
        <taxon>rosids</taxon>
        <taxon>malvids</taxon>
        <taxon>Brassicales</taxon>
        <taxon>Brassicaceae</taxon>
        <taxon>Coluteocarpeae</taxon>
        <taxon>Microthlaspi</taxon>
    </lineage>
</organism>
<comment type="caution">
    <text evidence="3">The sequence shown here is derived from an EMBL/GenBank/DDBJ whole genome shotgun (WGS) entry which is preliminary data.</text>
</comment>
<proteinExistence type="predicted"/>
<keyword evidence="4" id="KW-1185">Reference proteome</keyword>
<accession>A0A6D2JQL5</accession>